<protein>
    <submittedName>
        <fullName evidence="1">E3 ubiquitin-protein ligase</fullName>
    </submittedName>
</protein>
<accession>A0A0M3JAM3</accession>
<organism evidence="1">
    <name type="scientific">Anisakis simplex</name>
    <name type="common">Herring worm</name>
    <dbReference type="NCBI Taxonomy" id="6269"/>
    <lineage>
        <taxon>Eukaryota</taxon>
        <taxon>Metazoa</taxon>
        <taxon>Ecdysozoa</taxon>
        <taxon>Nematoda</taxon>
        <taxon>Chromadorea</taxon>
        <taxon>Rhabditida</taxon>
        <taxon>Spirurina</taxon>
        <taxon>Ascaridomorpha</taxon>
        <taxon>Ascaridoidea</taxon>
        <taxon>Anisakidae</taxon>
        <taxon>Anisakis</taxon>
        <taxon>Anisakis simplex complex</taxon>
    </lineage>
</organism>
<evidence type="ECO:0000313" key="1">
    <source>
        <dbReference type="WBParaSite" id="ASIM_0000464401-mRNA-1"/>
    </source>
</evidence>
<name>A0A0M3JAM3_ANISI</name>
<reference evidence="1" key="1">
    <citation type="submission" date="2017-02" db="UniProtKB">
        <authorList>
            <consortium name="WormBaseParasite"/>
        </authorList>
    </citation>
    <scope>IDENTIFICATION</scope>
</reference>
<sequence length="117" mass="13027">LHLAIAVAEHAAAAAAATQAPCTTTRDCFSKSDRLPSPNDSHMFGDQTPKYDVSRSISRRSLPEFIYPDTIRQRVTPDECPVCQIMLPKGPNGCEIFEVVWCVLVERKRYVGQEYGV</sequence>
<proteinExistence type="predicted"/>
<dbReference type="AlphaFoldDB" id="A0A0M3JAM3"/>
<dbReference type="WBParaSite" id="ASIM_0000464401-mRNA-1">
    <property type="protein sequence ID" value="ASIM_0000464401-mRNA-1"/>
    <property type="gene ID" value="ASIM_0000464401"/>
</dbReference>